<dbReference type="EMBL" id="KQ971362">
    <property type="protein sequence ID" value="EFA07939.1"/>
    <property type="molecule type" value="Genomic_DNA"/>
</dbReference>
<sequence>MQARSNRDHIGKERDKRVAVFAIGKVRFVAPQRTVNAVRGAGTSTILPRESLRASYADFVTAHSNYRRCNRYDSSYEYKRKIPYSEHVETMIIELRREIRVMCRNAA</sequence>
<protein>
    <submittedName>
        <fullName evidence="1">Uncharacterized protein</fullName>
    </submittedName>
</protein>
<organism evidence="1 2">
    <name type="scientific">Tribolium castaneum</name>
    <name type="common">Red flour beetle</name>
    <dbReference type="NCBI Taxonomy" id="7070"/>
    <lineage>
        <taxon>Eukaryota</taxon>
        <taxon>Metazoa</taxon>
        <taxon>Ecdysozoa</taxon>
        <taxon>Arthropoda</taxon>
        <taxon>Hexapoda</taxon>
        <taxon>Insecta</taxon>
        <taxon>Pterygota</taxon>
        <taxon>Neoptera</taxon>
        <taxon>Endopterygota</taxon>
        <taxon>Coleoptera</taxon>
        <taxon>Polyphaga</taxon>
        <taxon>Cucujiformia</taxon>
        <taxon>Tenebrionidae</taxon>
        <taxon>Tenebrionidae incertae sedis</taxon>
        <taxon>Tribolium</taxon>
    </lineage>
</organism>
<dbReference type="HOGENOM" id="CLU_2213271_0_0_1"/>
<reference evidence="1 2" key="2">
    <citation type="journal article" date="2010" name="Nucleic Acids Res.">
        <title>BeetleBase in 2010: revisions to provide comprehensive genomic information for Tribolium castaneum.</title>
        <authorList>
            <person name="Kim H.S."/>
            <person name="Murphy T."/>
            <person name="Xia J."/>
            <person name="Caragea D."/>
            <person name="Park Y."/>
            <person name="Beeman R.W."/>
            <person name="Lorenzen M.D."/>
            <person name="Butcher S."/>
            <person name="Manak J.R."/>
            <person name="Brown S.J."/>
        </authorList>
    </citation>
    <scope>GENOME REANNOTATION</scope>
    <source>
        <strain evidence="1 2">Georgia GA2</strain>
    </source>
</reference>
<evidence type="ECO:0000313" key="1">
    <source>
        <dbReference type="EMBL" id="EFA07939.1"/>
    </source>
</evidence>
<accession>D6WXS5</accession>
<dbReference type="InParanoid" id="D6WXS5"/>
<dbReference type="Proteomes" id="UP000007266">
    <property type="component" value="Linkage group 8"/>
</dbReference>
<reference evidence="1 2" key="1">
    <citation type="journal article" date="2008" name="Nature">
        <title>The genome of the model beetle and pest Tribolium castaneum.</title>
        <authorList>
            <consortium name="Tribolium Genome Sequencing Consortium"/>
            <person name="Richards S."/>
            <person name="Gibbs R.A."/>
            <person name="Weinstock G.M."/>
            <person name="Brown S.J."/>
            <person name="Denell R."/>
            <person name="Beeman R.W."/>
            <person name="Gibbs R."/>
            <person name="Beeman R.W."/>
            <person name="Brown S.J."/>
            <person name="Bucher G."/>
            <person name="Friedrich M."/>
            <person name="Grimmelikhuijzen C.J."/>
            <person name="Klingler M."/>
            <person name="Lorenzen M."/>
            <person name="Richards S."/>
            <person name="Roth S."/>
            <person name="Schroder R."/>
            <person name="Tautz D."/>
            <person name="Zdobnov E.M."/>
            <person name="Muzny D."/>
            <person name="Gibbs R.A."/>
            <person name="Weinstock G.M."/>
            <person name="Attaway T."/>
            <person name="Bell S."/>
            <person name="Buhay C.J."/>
            <person name="Chandrabose M.N."/>
            <person name="Chavez D."/>
            <person name="Clerk-Blankenburg K.P."/>
            <person name="Cree A."/>
            <person name="Dao M."/>
            <person name="Davis C."/>
            <person name="Chacko J."/>
            <person name="Dinh H."/>
            <person name="Dugan-Rocha S."/>
            <person name="Fowler G."/>
            <person name="Garner T.T."/>
            <person name="Garnes J."/>
            <person name="Gnirke A."/>
            <person name="Hawes A."/>
            <person name="Hernandez J."/>
            <person name="Hines S."/>
            <person name="Holder M."/>
            <person name="Hume J."/>
            <person name="Jhangiani S.N."/>
            <person name="Joshi V."/>
            <person name="Khan Z.M."/>
            <person name="Jackson L."/>
            <person name="Kovar C."/>
            <person name="Kowis A."/>
            <person name="Lee S."/>
            <person name="Lewis L.R."/>
            <person name="Margolis J."/>
            <person name="Morgan M."/>
            <person name="Nazareth L.V."/>
            <person name="Nguyen N."/>
            <person name="Okwuonu G."/>
            <person name="Parker D."/>
            <person name="Richards S."/>
            <person name="Ruiz S.J."/>
            <person name="Santibanez J."/>
            <person name="Savard J."/>
            <person name="Scherer S.E."/>
            <person name="Schneider B."/>
            <person name="Sodergren E."/>
            <person name="Tautz D."/>
            <person name="Vattahil S."/>
            <person name="Villasana D."/>
            <person name="White C.S."/>
            <person name="Wright R."/>
            <person name="Park Y."/>
            <person name="Beeman R.W."/>
            <person name="Lord J."/>
            <person name="Oppert B."/>
            <person name="Lorenzen M."/>
            <person name="Brown S."/>
            <person name="Wang L."/>
            <person name="Savard J."/>
            <person name="Tautz D."/>
            <person name="Richards S."/>
            <person name="Weinstock G."/>
            <person name="Gibbs R.A."/>
            <person name="Liu Y."/>
            <person name="Worley K."/>
            <person name="Weinstock G."/>
            <person name="Elsik C.G."/>
            <person name="Reese J.T."/>
            <person name="Elhaik E."/>
            <person name="Landan G."/>
            <person name="Graur D."/>
            <person name="Arensburger P."/>
            <person name="Atkinson P."/>
            <person name="Beeman R.W."/>
            <person name="Beidler J."/>
            <person name="Brown S.J."/>
            <person name="Demuth J.P."/>
            <person name="Drury D.W."/>
            <person name="Du Y.Z."/>
            <person name="Fujiwara H."/>
            <person name="Lorenzen M."/>
            <person name="Maselli V."/>
            <person name="Osanai M."/>
            <person name="Park Y."/>
            <person name="Robertson H.M."/>
            <person name="Tu Z."/>
            <person name="Wang J.J."/>
            <person name="Wang S."/>
            <person name="Richards S."/>
            <person name="Song H."/>
            <person name="Zhang L."/>
            <person name="Sodergren E."/>
            <person name="Werner D."/>
            <person name="Stanke M."/>
            <person name="Morgenstern B."/>
            <person name="Solovyev V."/>
            <person name="Kosarev P."/>
            <person name="Brown G."/>
            <person name="Chen H.C."/>
            <person name="Ermolaeva O."/>
            <person name="Hlavina W."/>
            <person name="Kapustin Y."/>
            <person name="Kiryutin B."/>
            <person name="Kitts P."/>
            <person name="Maglott D."/>
            <person name="Pruitt K."/>
            <person name="Sapojnikov V."/>
            <person name="Souvorov A."/>
            <person name="Mackey A.J."/>
            <person name="Waterhouse R.M."/>
            <person name="Wyder S."/>
            <person name="Zdobnov E.M."/>
            <person name="Zdobnov E.M."/>
            <person name="Wyder S."/>
            <person name="Kriventseva E.V."/>
            <person name="Kadowaki T."/>
            <person name="Bork P."/>
            <person name="Aranda M."/>
            <person name="Bao R."/>
            <person name="Beermann A."/>
            <person name="Berns N."/>
            <person name="Bolognesi R."/>
            <person name="Bonneton F."/>
            <person name="Bopp D."/>
            <person name="Brown S.J."/>
            <person name="Bucher G."/>
            <person name="Butts T."/>
            <person name="Chaumot A."/>
            <person name="Denell R.E."/>
            <person name="Ferrier D.E."/>
            <person name="Friedrich M."/>
            <person name="Gordon C.M."/>
            <person name="Jindra M."/>
            <person name="Klingler M."/>
            <person name="Lan Q."/>
            <person name="Lattorff H.M."/>
            <person name="Laudet V."/>
            <person name="von Levetsow C."/>
            <person name="Liu Z."/>
            <person name="Lutz R."/>
            <person name="Lynch J.A."/>
            <person name="da Fonseca R.N."/>
            <person name="Posnien N."/>
            <person name="Reuter R."/>
            <person name="Roth S."/>
            <person name="Savard J."/>
            <person name="Schinko J.B."/>
            <person name="Schmitt C."/>
            <person name="Schoppmeier M."/>
            <person name="Schroder R."/>
            <person name="Shippy T.D."/>
            <person name="Simonnet F."/>
            <person name="Marques-Souza H."/>
            <person name="Tautz D."/>
            <person name="Tomoyasu Y."/>
            <person name="Trauner J."/>
            <person name="Van der Zee M."/>
            <person name="Vervoort M."/>
            <person name="Wittkopp N."/>
            <person name="Wimmer E.A."/>
            <person name="Yang X."/>
            <person name="Jones A.K."/>
            <person name="Sattelle D.B."/>
            <person name="Ebert P.R."/>
            <person name="Nelson D."/>
            <person name="Scott J.G."/>
            <person name="Beeman R.W."/>
            <person name="Muthukrishnan S."/>
            <person name="Kramer K.J."/>
            <person name="Arakane Y."/>
            <person name="Beeman R.W."/>
            <person name="Zhu Q."/>
            <person name="Hogenkamp D."/>
            <person name="Dixit R."/>
            <person name="Oppert B."/>
            <person name="Jiang H."/>
            <person name="Zou Z."/>
            <person name="Marshall J."/>
            <person name="Elpidina E."/>
            <person name="Vinokurov K."/>
            <person name="Oppert C."/>
            <person name="Zou Z."/>
            <person name="Evans J."/>
            <person name="Lu Z."/>
            <person name="Zhao P."/>
            <person name="Sumathipala N."/>
            <person name="Altincicek B."/>
            <person name="Vilcinskas A."/>
            <person name="Williams M."/>
            <person name="Hultmark D."/>
            <person name="Hetru C."/>
            <person name="Jiang H."/>
            <person name="Grimmelikhuijzen C.J."/>
            <person name="Hauser F."/>
            <person name="Cazzamali G."/>
            <person name="Williamson M."/>
            <person name="Park Y."/>
            <person name="Li B."/>
            <person name="Tanaka Y."/>
            <person name="Predel R."/>
            <person name="Neupert S."/>
            <person name="Schachtner J."/>
            <person name="Verleyen P."/>
            <person name="Raible F."/>
            <person name="Bork P."/>
            <person name="Friedrich M."/>
            <person name="Walden K.K."/>
            <person name="Robertson H.M."/>
            <person name="Angeli S."/>
            <person name="Foret S."/>
            <person name="Bucher G."/>
            <person name="Schuetz S."/>
            <person name="Maleszka R."/>
            <person name="Wimmer E.A."/>
            <person name="Beeman R.W."/>
            <person name="Lorenzen M."/>
            <person name="Tomoyasu Y."/>
            <person name="Miller S.C."/>
            <person name="Grossmann D."/>
            <person name="Bucher G."/>
        </authorList>
    </citation>
    <scope>NUCLEOTIDE SEQUENCE [LARGE SCALE GENOMIC DNA]</scope>
    <source>
        <strain evidence="1 2">Georgia GA2</strain>
    </source>
</reference>
<keyword evidence="2" id="KW-1185">Reference proteome</keyword>
<name>D6WXS5_TRICA</name>
<gene>
    <name evidence="1" type="primary">GLEAN_05520</name>
    <name evidence="1" type="ORF">TcasGA2_TC005520</name>
</gene>
<proteinExistence type="predicted"/>
<evidence type="ECO:0000313" key="2">
    <source>
        <dbReference type="Proteomes" id="UP000007266"/>
    </source>
</evidence>
<dbReference type="AlphaFoldDB" id="D6WXS5"/>